<keyword evidence="8" id="KW-0472">Membrane</keyword>
<comment type="caution">
    <text evidence="11">The sequence shown here is derived from an EMBL/GenBank/DDBJ whole genome shotgun (WGS) entry which is preliminary data.</text>
</comment>
<dbReference type="GO" id="GO:0030171">
    <property type="term" value="F:voltage-gated proton channel activity"/>
    <property type="evidence" value="ECO:0007669"/>
    <property type="project" value="InterPro"/>
</dbReference>
<evidence type="ECO:0000313" key="11">
    <source>
        <dbReference type="EMBL" id="POY72717.1"/>
    </source>
</evidence>
<name>A0A2S5B7H5_9BASI</name>
<dbReference type="InterPro" id="IPR031846">
    <property type="entry name" value="Hvcn1"/>
</dbReference>
<dbReference type="STRING" id="741276.A0A2S5B7H5"/>
<dbReference type="OrthoDB" id="2528382at2759"/>
<proteinExistence type="predicted"/>
<dbReference type="EMBL" id="PJQD01000048">
    <property type="protein sequence ID" value="POY72717.1"/>
    <property type="molecule type" value="Genomic_DNA"/>
</dbReference>
<dbReference type="Proteomes" id="UP000237144">
    <property type="component" value="Unassembled WGS sequence"/>
</dbReference>
<keyword evidence="3" id="KW-1003">Cell membrane</keyword>
<protein>
    <recommendedName>
        <fullName evidence="13">Hydrogen voltage-gated channel 1</fullName>
    </recommendedName>
</protein>
<accession>A0A2S5B7H5</accession>
<keyword evidence="7" id="KW-0406">Ion transport</keyword>
<keyword evidence="10" id="KW-0175">Coiled coil</keyword>
<feature type="coiled-coil region" evidence="10">
    <location>
        <begin position="126"/>
        <end position="153"/>
    </location>
</feature>
<evidence type="ECO:0000256" key="1">
    <source>
        <dbReference type="ARBA" id="ARBA00004651"/>
    </source>
</evidence>
<evidence type="ECO:0000256" key="3">
    <source>
        <dbReference type="ARBA" id="ARBA00022475"/>
    </source>
</evidence>
<reference evidence="11 12" key="1">
    <citation type="journal article" date="2018" name="Front. Microbiol.">
        <title>Prospects for Fungal Bioremediation of Acidic Radioactive Waste Sites: Characterization and Genome Sequence of Rhodotorula taiwanensis MD1149.</title>
        <authorList>
            <person name="Tkavc R."/>
            <person name="Matrosova V.Y."/>
            <person name="Grichenko O.E."/>
            <person name="Gostincar C."/>
            <person name="Volpe R.P."/>
            <person name="Klimenkova P."/>
            <person name="Gaidamakova E.K."/>
            <person name="Zhou C.E."/>
            <person name="Stewart B.J."/>
            <person name="Lyman M.G."/>
            <person name="Malfatti S.A."/>
            <person name="Rubinfeld B."/>
            <person name="Courtot M."/>
            <person name="Singh J."/>
            <person name="Dalgard C.L."/>
            <person name="Hamilton T."/>
            <person name="Frey K.G."/>
            <person name="Gunde-Cimerman N."/>
            <person name="Dugan L."/>
            <person name="Daly M.J."/>
        </authorList>
    </citation>
    <scope>NUCLEOTIDE SEQUENCE [LARGE SCALE GENOMIC DNA]</scope>
    <source>
        <strain evidence="11 12">MD1149</strain>
    </source>
</reference>
<evidence type="ECO:0000256" key="6">
    <source>
        <dbReference type="ARBA" id="ARBA00022989"/>
    </source>
</evidence>
<evidence type="ECO:0000256" key="9">
    <source>
        <dbReference type="ARBA" id="ARBA00023303"/>
    </source>
</evidence>
<dbReference type="PANTHER" id="PTHR46480">
    <property type="entry name" value="F20B24.22"/>
    <property type="match status" value="1"/>
</dbReference>
<keyword evidence="12" id="KW-1185">Reference proteome</keyword>
<sequence length="160" mass="17967">MAQIAYDSLRDRACECSGSCRPEPPLVELVDLWSLMITSAFALEVVLRLCSTGSEYFLRPRYGFLHAADAVVVLVSFGLEAYLAGAEARLASLLTILRLWRVIKIVSSAETGLEDYDDVVSRDNGRSAWRRERAQMRQEIAELRRRLAAATTVRTDLSLR</sequence>
<evidence type="ECO:0000256" key="5">
    <source>
        <dbReference type="ARBA" id="ARBA00022882"/>
    </source>
</evidence>
<gene>
    <name evidence="11" type="ORF">BMF94_4549</name>
</gene>
<dbReference type="PANTHER" id="PTHR46480:SF1">
    <property type="entry name" value="VOLTAGE-GATED HYDROGEN CHANNEL 1"/>
    <property type="match status" value="1"/>
</dbReference>
<evidence type="ECO:0000256" key="7">
    <source>
        <dbReference type="ARBA" id="ARBA00023065"/>
    </source>
</evidence>
<keyword evidence="5" id="KW-0851">Voltage-gated channel</keyword>
<evidence type="ECO:0000313" key="12">
    <source>
        <dbReference type="Proteomes" id="UP000237144"/>
    </source>
</evidence>
<comment type="subcellular location">
    <subcellularLocation>
        <location evidence="1">Cell membrane</location>
        <topology evidence="1">Multi-pass membrane protein</topology>
    </subcellularLocation>
</comment>
<keyword evidence="2" id="KW-0813">Transport</keyword>
<dbReference type="Gene3D" id="1.20.120.350">
    <property type="entry name" value="Voltage-gated potassium channels. Chain C"/>
    <property type="match status" value="1"/>
</dbReference>
<evidence type="ECO:0000256" key="8">
    <source>
        <dbReference type="ARBA" id="ARBA00023136"/>
    </source>
</evidence>
<dbReference type="AlphaFoldDB" id="A0A2S5B7H5"/>
<evidence type="ECO:0008006" key="13">
    <source>
        <dbReference type="Google" id="ProtNLM"/>
    </source>
</evidence>
<dbReference type="GO" id="GO:0005886">
    <property type="term" value="C:plasma membrane"/>
    <property type="evidence" value="ECO:0007669"/>
    <property type="project" value="UniProtKB-SubCell"/>
</dbReference>
<evidence type="ECO:0000256" key="2">
    <source>
        <dbReference type="ARBA" id="ARBA00022448"/>
    </source>
</evidence>
<organism evidence="11 12">
    <name type="scientific">Rhodotorula taiwanensis</name>
    <dbReference type="NCBI Taxonomy" id="741276"/>
    <lineage>
        <taxon>Eukaryota</taxon>
        <taxon>Fungi</taxon>
        <taxon>Dikarya</taxon>
        <taxon>Basidiomycota</taxon>
        <taxon>Pucciniomycotina</taxon>
        <taxon>Microbotryomycetes</taxon>
        <taxon>Sporidiobolales</taxon>
        <taxon>Sporidiobolaceae</taxon>
        <taxon>Rhodotorula</taxon>
    </lineage>
</organism>
<dbReference type="InterPro" id="IPR027359">
    <property type="entry name" value="Volt_channel_dom_sf"/>
</dbReference>
<evidence type="ECO:0000256" key="4">
    <source>
        <dbReference type="ARBA" id="ARBA00022692"/>
    </source>
</evidence>
<keyword evidence="4" id="KW-0812">Transmembrane</keyword>
<keyword evidence="9" id="KW-0407">Ion channel</keyword>
<keyword evidence="6" id="KW-1133">Transmembrane helix</keyword>
<evidence type="ECO:0000256" key="10">
    <source>
        <dbReference type="SAM" id="Coils"/>
    </source>
</evidence>
<dbReference type="GO" id="GO:0034702">
    <property type="term" value="C:monoatomic ion channel complex"/>
    <property type="evidence" value="ECO:0007669"/>
    <property type="project" value="UniProtKB-KW"/>
</dbReference>